<dbReference type="PANTHER" id="PTHR30540:SF79">
    <property type="entry name" value="LOW AFFINITY POTASSIUM TRANSPORT SYSTEM PROTEIN KUP"/>
    <property type="match status" value="1"/>
</dbReference>
<dbReference type="EMBL" id="BAND01000012">
    <property type="protein sequence ID" value="GAJ28027.1"/>
    <property type="molecule type" value="Genomic_DNA"/>
</dbReference>
<dbReference type="Pfam" id="PF22776">
    <property type="entry name" value="K_trans_C"/>
    <property type="match status" value="1"/>
</dbReference>
<feature type="transmembrane region" description="Helical" evidence="13">
    <location>
        <begin position="441"/>
        <end position="458"/>
    </location>
</feature>
<sequence length="641" mass="68195">MSAAGTSVDRTSGGKGGGKSVFGGALGALGIVFGDIGTSPLYTYQTLIADSGVGHAGGTDAETLLGGFSLLVWTMMLVVAVKYAIVVMRADNRGEGGILALLSLVGARFGRSWYGSRTLLCAAGLFGAALLYGDGAITPAISVLSAVEGMQVVTSSFQPYVLPIAAAILLGIFLIQPLGTAHIGKVFGPVMLLWFLTIGGIGLAALLRDPAALAGLNPLLGLEFLRAHLSRSLVILGAVFLSVTGAEALYADMSHVGRDSVRLALAVVVLPCLILSYGGQTAFLLAHQGAKGNPFFATLPHGMVLPMVLLATLATIIASQATITGVFTLTRQAIQLGWFPGLAIRQTSDTEYGQIYVPVVNWTVMMVTLSIALAFGSSNALSGAYGTAVSTTMFMTTLLIFDVMRRRWHWALWQAVPVALFFALVDGVFFAANLLKIKAGGYVPLLIGISIYAIMTTWRRGVQLLHAGLTGKGERGAKVLGDLREGKVPRTGGTMVFLSPSDLPVPPIVARHVAAFRSLPAETVVLTVIFEETPRVDEAERVRSERVADGVWHVRVRFGFIEIPNLFAVLGRAQMAGCEIDLDKVIFMAGDDDIVGARSRPRMAPLRRLLFAFLYRNAVRASDRFTLPRERLIEIGHNVPM</sequence>
<accession>A0A023D1K8</accession>
<dbReference type="InterPro" id="IPR053952">
    <property type="entry name" value="K_trans_C"/>
</dbReference>
<dbReference type="RefSeq" id="WP_052511618.1">
    <property type="nucleotide sequence ID" value="NZ_BAND01000012.1"/>
</dbReference>
<feature type="domain" description="K+ potassium transporter C-terminal" evidence="15">
    <location>
        <begin position="493"/>
        <end position="639"/>
    </location>
</feature>
<keyword evidence="11 13" id="KW-0406">Ion transport</keyword>
<feature type="transmembrane region" description="Helical" evidence="13">
    <location>
        <begin position="64"/>
        <end position="85"/>
    </location>
</feature>
<dbReference type="AlphaFoldDB" id="A0A023D1K8"/>
<keyword evidence="7 13" id="KW-0812">Transmembrane</keyword>
<keyword evidence="17" id="KW-1185">Reference proteome</keyword>
<reference evidence="16 17" key="2">
    <citation type="journal article" date="2014" name="FEMS Microbiol. Lett.">
        <title>Draft genomic DNA sequence of the facultatively methylotrophic bacterium Acidomonas methanolica type strain MB58.</title>
        <authorList>
            <person name="Higashiura N."/>
            <person name="Hadano H."/>
            <person name="Hirakawa H."/>
            <person name="Matsutani M."/>
            <person name="Takabe S."/>
            <person name="Matsushita K."/>
            <person name="Azuma Y."/>
        </authorList>
    </citation>
    <scope>NUCLEOTIDE SEQUENCE [LARGE SCALE GENOMIC DNA]</scope>
    <source>
        <strain evidence="16 17">MB58</strain>
    </source>
</reference>
<protein>
    <recommendedName>
        <fullName evidence="13">Probable potassium transport system protein Kup</fullName>
    </recommendedName>
</protein>
<evidence type="ECO:0000259" key="15">
    <source>
        <dbReference type="Pfam" id="PF22776"/>
    </source>
</evidence>
<evidence type="ECO:0000256" key="1">
    <source>
        <dbReference type="ARBA" id="ARBA00004141"/>
    </source>
</evidence>
<dbReference type="PANTHER" id="PTHR30540">
    <property type="entry name" value="OSMOTIC STRESS POTASSIUM TRANSPORTER"/>
    <property type="match status" value="1"/>
</dbReference>
<evidence type="ECO:0000256" key="6">
    <source>
        <dbReference type="ARBA" id="ARBA00022538"/>
    </source>
</evidence>
<feature type="transmembrane region" description="Helical" evidence="13">
    <location>
        <begin position="382"/>
        <end position="401"/>
    </location>
</feature>
<dbReference type="Proteomes" id="UP000019760">
    <property type="component" value="Unassembled WGS sequence"/>
</dbReference>
<dbReference type="OrthoDB" id="9805577at2"/>
<dbReference type="GO" id="GO:0015293">
    <property type="term" value="F:symporter activity"/>
    <property type="evidence" value="ECO:0007669"/>
    <property type="project" value="UniProtKB-UniRule"/>
</dbReference>
<feature type="transmembrane region" description="Helical" evidence="13">
    <location>
        <begin position="355"/>
        <end position="376"/>
    </location>
</feature>
<evidence type="ECO:0000256" key="7">
    <source>
        <dbReference type="ARBA" id="ARBA00022692"/>
    </source>
</evidence>
<comment type="similarity">
    <text evidence="2 13">Belongs to the HAK/KUP transporter (TC 2.A.72) family.</text>
</comment>
<evidence type="ECO:0000256" key="8">
    <source>
        <dbReference type="ARBA" id="ARBA00022847"/>
    </source>
</evidence>
<comment type="function">
    <text evidence="13">Transport of potassium into the cell. Likely operates as a K(+):H(+) symporter.</text>
</comment>
<evidence type="ECO:0000256" key="12">
    <source>
        <dbReference type="ARBA" id="ARBA00023136"/>
    </source>
</evidence>
<evidence type="ECO:0000256" key="5">
    <source>
        <dbReference type="ARBA" id="ARBA00022519"/>
    </source>
</evidence>
<evidence type="ECO:0000256" key="4">
    <source>
        <dbReference type="ARBA" id="ARBA00022475"/>
    </source>
</evidence>
<evidence type="ECO:0000256" key="13">
    <source>
        <dbReference type="HAMAP-Rule" id="MF_01522"/>
    </source>
</evidence>
<feature type="transmembrane region" description="Helical" evidence="13">
    <location>
        <begin position="413"/>
        <end position="435"/>
    </location>
</feature>
<comment type="subcellular location">
    <subcellularLocation>
        <location evidence="13">Cell membrane</location>
        <topology evidence="13">Multi-pass membrane protein</topology>
    </subcellularLocation>
    <subcellularLocation>
        <location evidence="1">Membrane</location>
        <topology evidence="1">Multi-pass membrane protein</topology>
    </subcellularLocation>
</comment>
<evidence type="ECO:0000256" key="10">
    <source>
        <dbReference type="ARBA" id="ARBA00022989"/>
    </source>
</evidence>
<feature type="transmembrane region" description="Helical" evidence="13">
    <location>
        <begin position="263"/>
        <end position="285"/>
    </location>
</feature>
<dbReference type="GO" id="GO:0005886">
    <property type="term" value="C:plasma membrane"/>
    <property type="evidence" value="ECO:0007669"/>
    <property type="project" value="UniProtKB-SubCell"/>
</dbReference>
<feature type="transmembrane region" description="Helical" evidence="13">
    <location>
        <begin position="21"/>
        <end position="44"/>
    </location>
</feature>
<keyword evidence="12 13" id="KW-0472">Membrane</keyword>
<dbReference type="InterPro" id="IPR053951">
    <property type="entry name" value="K_trans_N"/>
</dbReference>
<keyword evidence="4 13" id="KW-1003">Cell membrane</keyword>
<organism evidence="16 17">
    <name type="scientific">Acidomonas methanolica NBRC 104435</name>
    <dbReference type="NCBI Taxonomy" id="1231351"/>
    <lineage>
        <taxon>Bacteria</taxon>
        <taxon>Pseudomonadati</taxon>
        <taxon>Pseudomonadota</taxon>
        <taxon>Alphaproteobacteria</taxon>
        <taxon>Acetobacterales</taxon>
        <taxon>Acetobacteraceae</taxon>
        <taxon>Acidomonas</taxon>
    </lineage>
</organism>
<evidence type="ECO:0000256" key="9">
    <source>
        <dbReference type="ARBA" id="ARBA00022958"/>
    </source>
</evidence>
<keyword evidence="3 13" id="KW-0813">Transport</keyword>
<dbReference type="InterPro" id="IPR023051">
    <property type="entry name" value="Kup"/>
</dbReference>
<reference evidence="17" key="1">
    <citation type="journal article" date="2014" name="FEMS Microbiol. Lett.">
        <title>Draft Genomic DNA Sequence of the Facultatively Methylotrophic Bacterium Acidomonas methanolica type strain MB58.</title>
        <authorList>
            <person name="Higashiura N."/>
            <person name="Hadano H."/>
            <person name="Hirakawa H."/>
            <person name="Matsutani M."/>
            <person name="Takabe S."/>
            <person name="Matsushita K."/>
            <person name="Azuma Y."/>
        </authorList>
    </citation>
    <scope>NUCLEOTIDE SEQUENCE [LARGE SCALE GENOMIC DNA]</scope>
    <source>
        <strain evidence="17">MB58</strain>
    </source>
</reference>
<evidence type="ECO:0000256" key="2">
    <source>
        <dbReference type="ARBA" id="ARBA00007019"/>
    </source>
</evidence>
<feature type="transmembrane region" description="Helical" evidence="13">
    <location>
        <begin position="187"/>
        <end position="208"/>
    </location>
</feature>
<keyword evidence="8 13" id="KW-0769">Symport</keyword>
<evidence type="ECO:0000259" key="14">
    <source>
        <dbReference type="Pfam" id="PF02705"/>
    </source>
</evidence>
<dbReference type="HAMAP" id="MF_01522">
    <property type="entry name" value="Kup"/>
    <property type="match status" value="1"/>
</dbReference>
<keyword evidence="6 13" id="KW-0633">Potassium transport</keyword>
<dbReference type="InterPro" id="IPR003855">
    <property type="entry name" value="K+_transporter"/>
</dbReference>
<name>A0A023D1K8_ACIMT</name>
<feature type="transmembrane region" description="Helical" evidence="13">
    <location>
        <begin position="228"/>
        <end position="251"/>
    </location>
</feature>
<comment type="catalytic activity">
    <reaction evidence="13">
        <text>K(+)(in) + H(+)(in) = K(+)(out) + H(+)(out)</text>
        <dbReference type="Rhea" id="RHEA:28490"/>
        <dbReference type="ChEBI" id="CHEBI:15378"/>
        <dbReference type="ChEBI" id="CHEBI:29103"/>
    </reaction>
</comment>
<gene>
    <name evidence="13" type="primary">kup</name>
    <name evidence="16" type="ORF">Amme_012_016</name>
</gene>
<feature type="domain" description="K+ potassium transporter integral membrane" evidence="14">
    <location>
        <begin position="25"/>
        <end position="467"/>
    </location>
</feature>
<keyword evidence="10 13" id="KW-1133">Transmembrane helix</keyword>
<comment type="caution">
    <text evidence="16">The sequence shown here is derived from an EMBL/GenBank/DDBJ whole genome shotgun (WGS) entry which is preliminary data.</text>
</comment>
<feature type="transmembrane region" description="Helical" evidence="13">
    <location>
        <begin position="157"/>
        <end position="175"/>
    </location>
</feature>
<dbReference type="Pfam" id="PF02705">
    <property type="entry name" value="K_trans"/>
    <property type="match status" value="1"/>
</dbReference>
<keyword evidence="5" id="KW-0997">Cell inner membrane</keyword>
<dbReference type="GO" id="GO:0015079">
    <property type="term" value="F:potassium ion transmembrane transporter activity"/>
    <property type="evidence" value="ECO:0007669"/>
    <property type="project" value="UniProtKB-UniRule"/>
</dbReference>
<evidence type="ECO:0000313" key="16">
    <source>
        <dbReference type="EMBL" id="GAJ28027.1"/>
    </source>
</evidence>
<evidence type="ECO:0000313" key="17">
    <source>
        <dbReference type="Proteomes" id="UP000019760"/>
    </source>
</evidence>
<proteinExistence type="inferred from homology"/>
<feature type="transmembrane region" description="Helical" evidence="13">
    <location>
        <begin position="305"/>
        <end position="329"/>
    </location>
</feature>
<keyword evidence="9 13" id="KW-0630">Potassium</keyword>
<evidence type="ECO:0000256" key="3">
    <source>
        <dbReference type="ARBA" id="ARBA00022448"/>
    </source>
</evidence>
<feature type="transmembrane region" description="Helical" evidence="13">
    <location>
        <begin position="118"/>
        <end position="137"/>
    </location>
</feature>
<evidence type="ECO:0000256" key="11">
    <source>
        <dbReference type="ARBA" id="ARBA00023065"/>
    </source>
</evidence>